<dbReference type="STRING" id="590646.G3B220"/>
<dbReference type="HOGENOM" id="CLU_014393_4_1_1"/>
<dbReference type="UniPathway" id="UPA00109">
    <property type="reaction ID" value="UER00180"/>
</dbReference>
<feature type="domain" description="Hexokinase N-terminal" evidence="7">
    <location>
        <begin position="45"/>
        <end position="237"/>
    </location>
</feature>
<protein>
    <recommendedName>
        <fullName evidence="6">Phosphotransferase</fullName>
        <ecNumber evidence="6">2.7.1.-</ecNumber>
    </recommendedName>
</protein>
<dbReference type="GO" id="GO:0004340">
    <property type="term" value="F:glucokinase activity"/>
    <property type="evidence" value="ECO:0007669"/>
    <property type="project" value="TreeGrafter"/>
</dbReference>
<dbReference type="InterPro" id="IPR022673">
    <property type="entry name" value="Hexokinase_C"/>
</dbReference>
<evidence type="ECO:0000256" key="4">
    <source>
        <dbReference type="ARBA" id="ARBA00022777"/>
    </source>
</evidence>
<dbReference type="PANTHER" id="PTHR19443:SF24">
    <property type="entry name" value="PHOSPHOTRANSFERASE"/>
    <property type="match status" value="1"/>
</dbReference>
<dbReference type="Pfam" id="PF03727">
    <property type="entry name" value="Hexokinase_2"/>
    <property type="match status" value="1"/>
</dbReference>
<dbReference type="Proteomes" id="UP000000707">
    <property type="component" value="Unassembled WGS sequence"/>
</dbReference>
<dbReference type="GO" id="GO:0008865">
    <property type="term" value="F:fructokinase activity"/>
    <property type="evidence" value="ECO:0007669"/>
    <property type="project" value="TreeGrafter"/>
</dbReference>
<dbReference type="PRINTS" id="PR00475">
    <property type="entry name" value="HEXOKINASE"/>
</dbReference>
<dbReference type="InterPro" id="IPR043129">
    <property type="entry name" value="ATPase_NBD"/>
</dbReference>
<dbReference type="GO" id="GO:0005829">
    <property type="term" value="C:cytosol"/>
    <property type="evidence" value="ECO:0007669"/>
    <property type="project" value="TreeGrafter"/>
</dbReference>
<evidence type="ECO:0000313" key="10">
    <source>
        <dbReference type="Proteomes" id="UP000000707"/>
    </source>
</evidence>
<evidence type="ECO:0000256" key="6">
    <source>
        <dbReference type="RuleBase" id="RU362007"/>
    </source>
</evidence>
<feature type="domain" description="Hexokinase C-terminal" evidence="8">
    <location>
        <begin position="244"/>
        <end position="502"/>
    </location>
</feature>
<dbReference type="GO" id="GO:0005524">
    <property type="term" value="F:ATP binding"/>
    <property type="evidence" value="ECO:0007669"/>
    <property type="project" value="UniProtKB-UniRule"/>
</dbReference>
<evidence type="ECO:0000256" key="3">
    <source>
        <dbReference type="ARBA" id="ARBA00022741"/>
    </source>
</evidence>
<accession>G3B220</accession>
<evidence type="ECO:0000259" key="8">
    <source>
        <dbReference type="Pfam" id="PF03727"/>
    </source>
</evidence>
<keyword evidence="2 6" id="KW-0808">Transferase</keyword>
<dbReference type="EMBL" id="GL996515">
    <property type="protein sequence ID" value="EGV64586.1"/>
    <property type="molecule type" value="Genomic_DNA"/>
</dbReference>
<keyword evidence="4 6" id="KW-0418">Kinase</keyword>
<keyword evidence="5 6" id="KW-0067">ATP-binding</keyword>
<dbReference type="GO" id="GO:0006013">
    <property type="term" value="P:mannose metabolic process"/>
    <property type="evidence" value="ECO:0007669"/>
    <property type="project" value="TreeGrafter"/>
</dbReference>
<dbReference type="eggNOG" id="KOG1369">
    <property type="taxonomic scope" value="Eukaryota"/>
</dbReference>
<name>G3B220_CANTC</name>
<dbReference type="InterPro" id="IPR001312">
    <property type="entry name" value="Hexokinase"/>
</dbReference>
<dbReference type="InterPro" id="IPR022672">
    <property type="entry name" value="Hexokinase_N"/>
</dbReference>
<dbReference type="CDD" id="cd24000">
    <property type="entry name" value="ASKHA_NBD_HK"/>
    <property type="match status" value="1"/>
</dbReference>
<dbReference type="AlphaFoldDB" id="G3B220"/>
<gene>
    <name evidence="9" type="ORF">CANTEDRAFT_97459</name>
</gene>
<keyword evidence="3 6" id="KW-0547">Nucleotide-binding</keyword>
<evidence type="ECO:0000256" key="1">
    <source>
        <dbReference type="ARBA" id="ARBA00009225"/>
    </source>
</evidence>
<evidence type="ECO:0000256" key="2">
    <source>
        <dbReference type="ARBA" id="ARBA00022679"/>
    </source>
</evidence>
<dbReference type="OrthoDB" id="419537at2759"/>
<evidence type="ECO:0000313" key="9">
    <source>
        <dbReference type="EMBL" id="EGV64586.1"/>
    </source>
</evidence>
<dbReference type="GO" id="GO:0006096">
    <property type="term" value="P:glycolytic process"/>
    <property type="evidence" value="ECO:0007669"/>
    <property type="project" value="UniProtKB-UniPathway"/>
</dbReference>
<comment type="similarity">
    <text evidence="1 6">Belongs to the hexokinase family.</text>
</comment>
<dbReference type="GO" id="GO:0005739">
    <property type="term" value="C:mitochondrion"/>
    <property type="evidence" value="ECO:0007669"/>
    <property type="project" value="TreeGrafter"/>
</dbReference>
<dbReference type="GO" id="GO:0006006">
    <property type="term" value="P:glucose metabolic process"/>
    <property type="evidence" value="ECO:0007669"/>
    <property type="project" value="TreeGrafter"/>
</dbReference>
<dbReference type="PROSITE" id="PS51748">
    <property type="entry name" value="HEXOKINASE_2"/>
    <property type="match status" value="1"/>
</dbReference>
<organism evidence="10">
    <name type="scientific">Candida tenuis (strain ATCC 10573 / BCRC 21748 / CBS 615 / JCM 9827 / NBRC 10315 / NRRL Y-1498 / VKM Y-70)</name>
    <name type="common">Yeast</name>
    <name type="synonym">Yamadazyma tenuis</name>
    <dbReference type="NCBI Taxonomy" id="590646"/>
    <lineage>
        <taxon>Eukaryota</taxon>
        <taxon>Fungi</taxon>
        <taxon>Dikarya</taxon>
        <taxon>Ascomycota</taxon>
        <taxon>Saccharomycotina</taxon>
        <taxon>Pichiomycetes</taxon>
        <taxon>Debaryomycetaceae</taxon>
        <taxon>Yamadazyma</taxon>
    </lineage>
</organism>
<evidence type="ECO:0000256" key="5">
    <source>
        <dbReference type="ARBA" id="ARBA00022840"/>
    </source>
</evidence>
<keyword evidence="10" id="KW-1185">Reference proteome</keyword>
<dbReference type="PANTHER" id="PTHR19443">
    <property type="entry name" value="HEXOKINASE"/>
    <property type="match status" value="1"/>
</dbReference>
<dbReference type="SUPFAM" id="SSF53067">
    <property type="entry name" value="Actin-like ATPase domain"/>
    <property type="match status" value="2"/>
</dbReference>
<dbReference type="Gene3D" id="3.30.420.40">
    <property type="match status" value="1"/>
</dbReference>
<dbReference type="GO" id="GO:0019158">
    <property type="term" value="F:mannokinase activity"/>
    <property type="evidence" value="ECO:0007669"/>
    <property type="project" value="TreeGrafter"/>
</dbReference>
<proteinExistence type="inferred from homology"/>
<keyword evidence="6" id="KW-0324">Glycolysis</keyword>
<dbReference type="EC" id="2.7.1.-" evidence="6"/>
<sequence length="506" mass="56064">MIHTAQSSGPLTNAISDLELKSELEVPYSPISDNNDQELQISEDESNASSYSDGLLEDLNEALTENSVMSMLPSFNINPTGSEHGKFLVIDLGGSTLRIAVVDIKAPAAGENDEHRADRVNIVNENKWIVSNKDKLIDQNFFRFMSSKIVETIKDQSTISVSDDVINVGITWSFPLTQVSHNSGRIVHVGKGWKIGDDIYDKDLKAVLETTMQQEYGLTIDVRVVINDSIAVYAAGKFLTSHLKIAMVLGTGFNMSCSLKTGQFHSAKTLNEDAVLVNSETSLFGSNLFRLTNEFDHSIDSRFSRTERPFKAHMTFDGATDSIFQPSEFIASGRYLPELTRLAIVKLLNNNEMFRDLTIPPSSKLFTAYDGFSSELMCFVSEQTDISMIKAKFVEEFNIDISNNDTMKVKQLVDSVIQRGSYTIAIVVIAFIKLLVMHNRENIVGEEVIVGYVGSIMVYFNNYRNSIIKYINESPYIKGLGATVDLMSIDDSSIVGAAVGAAYFQS</sequence>
<dbReference type="GO" id="GO:0001678">
    <property type="term" value="P:intracellular glucose homeostasis"/>
    <property type="evidence" value="ECO:0007669"/>
    <property type="project" value="InterPro"/>
</dbReference>
<dbReference type="GO" id="GO:0005536">
    <property type="term" value="F:D-glucose binding"/>
    <property type="evidence" value="ECO:0007669"/>
    <property type="project" value="InterPro"/>
</dbReference>
<reference evidence="9 10" key="1">
    <citation type="journal article" date="2011" name="Proc. Natl. Acad. Sci. U.S.A.">
        <title>Comparative genomics of xylose-fermenting fungi for enhanced biofuel production.</title>
        <authorList>
            <person name="Wohlbach D.J."/>
            <person name="Kuo A."/>
            <person name="Sato T.K."/>
            <person name="Potts K.M."/>
            <person name="Salamov A.A."/>
            <person name="LaButti K.M."/>
            <person name="Sun H."/>
            <person name="Clum A."/>
            <person name="Pangilinan J.L."/>
            <person name="Lindquist E.A."/>
            <person name="Lucas S."/>
            <person name="Lapidus A."/>
            <person name="Jin M."/>
            <person name="Gunawan C."/>
            <person name="Balan V."/>
            <person name="Dale B.E."/>
            <person name="Jeffries T.W."/>
            <person name="Zinkel R."/>
            <person name="Barry K.W."/>
            <person name="Grigoriev I.V."/>
            <person name="Gasch A.P."/>
        </authorList>
    </citation>
    <scope>NUCLEOTIDE SEQUENCE [LARGE SCALE GENOMIC DNA]</scope>
    <source>
        <strain evidence="10">ATCC 10573 / BCRC 21748 / CBS 615 / JCM 9827 / NBRC 10315 / NRRL Y-1498 / VKM Y-70</strain>
    </source>
</reference>
<dbReference type="Gene3D" id="3.40.367.20">
    <property type="match status" value="1"/>
</dbReference>
<dbReference type="Pfam" id="PF00349">
    <property type="entry name" value="Hexokinase_1"/>
    <property type="match status" value="1"/>
</dbReference>
<evidence type="ECO:0000259" key="7">
    <source>
        <dbReference type="Pfam" id="PF00349"/>
    </source>
</evidence>